<evidence type="ECO:0000313" key="13">
    <source>
        <dbReference type="Proteomes" id="UP000679767"/>
    </source>
</evidence>
<evidence type="ECO:0000256" key="8">
    <source>
        <dbReference type="ARBA" id="ARBA00022989"/>
    </source>
</evidence>
<evidence type="ECO:0000256" key="6">
    <source>
        <dbReference type="ARBA" id="ARBA00022786"/>
    </source>
</evidence>
<dbReference type="EMBL" id="MG452721">
    <property type="protein sequence ID" value="AZB49108.1"/>
    <property type="molecule type" value="Genomic_DNA"/>
</dbReference>
<dbReference type="Gene3D" id="3.30.40.10">
    <property type="entry name" value="Zinc/RING finger domain, C3HC4 (zinc finger)"/>
    <property type="match status" value="1"/>
</dbReference>
<evidence type="ECO:0000259" key="11">
    <source>
        <dbReference type="PROSITE" id="PS51292"/>
    </source>
</evidence>
<evidence type="ECO:0000313" key="12">
    <source>
        <dbReference type="EMBL" id="AZB49108.1"/>
    </source>
</evidence>
<dbReference type="GO" id="GO:0008270">
    <property type="term" value="F:zinc ion binding"/>
    <property type="evidence" value="ECO:0007669"/>
    <property type="project" value="UniProtKB-KW"/>
</dbReference>
<keyword evidence="8 10" id="KW-1133">Transmembrane helix</keyword>
<dbReference type="PANTHER" id="PTHR46065">
    <property type="entry name" value="E3 UBIQUITIN-PROTEIN LIGASE MARCH 2/3 FAMILY MEMBER"/>
    <property type="match status" value="1"/>
</dbReference>
<dbReference type="RefSeq" id="YP_010087378.1">
    <property type="nucleotide sequence ID" value="NC_055554.1"/>
</dbReference>
<dbReference type="PANTHER" id="PTHR46065:SF3">
    <property type="entry name" value="FI20425P1"/>
    <property type="match status" value="1"/>
</dbReference>
<keyword evidence="4" id="KW-0479">Metal-binding</keyword>
<dbReference type="Pfam" id="PF12906">
    <property type="entry name" value="RINGv"/>
    <property type="match status" value="1"/>
</dbReference>
<keyword evidence="2" id="KW-0808">Transferase</keyword>
<sequence>MSLDRRSCRICLLDDGILIAPCECKGTLQFVHNKCLGNWVRISQTLQCELCKHEFSGKKYVKPLCRWKLKTYSRLAICKFVFTTLCHVTIIGGTFCLFWSVYWALMQGDFMKSKIYMRLMDMLVFVFAILWTFDILKEQVIRLREFIHEHQIFNTEFHFEQCEKEVASNTGGVDTVISFTESDMKQMQQSI</sequence>
<evidence type="ECO:0000256" key="5">
    <source>
        <dbReference type="ARBA" id="ARBA00022771"/>
    </source>
</evidence>
<feature type="transmembrane region" description="Helical" evidence="10">
    <location>
        <begin position="76"/>
        <end position="103"/>
    </location>
</feature>
<dbReference type="InterPro" id="IPR011016">
    <property type="entry name" value="Znf_RING-CH"/>
</dbReference>
<evidence type="ECO:0000256" key="10">
    <source>
        <dbReference type="SAM" id="Phobius"/>
    </source>
</evidence>
<keyword evidence="5" id="KW-0863">Zinc-finger</keyword>
<dbReference type="GO" id="GO:0016020">
    <property type="term" value="C:membrane"/>
    <property type="evidence" value="ECO:0007669"/>
    <property type="project" value="UniProtKB-SubCell"/>
</dbReference>
<dbReference type="InterPro" id="IPR013083">
    <property type="entry name" value="Znf_RING/FYVE/PHD"/>
</dbReference>
<name>A0A3S8D7I9_9GAMA</name>
<feature type="transmembrane region" description="Helical" evidence="10">
    <location>
        <begin position="115"/>
        <end position="136"/>
    </location>
</feature>
<dbReference type="GeneID" id="65102662"/>
<evidence type="ECO:0000256" key="4">
    <source>
        <dbReference type="ARBA" id="ARBA00022723"/>
    </source>
</evidence>
<organism evidence="12">
    <name type="scientific">Vombatid gammaherpesvirus 1</name>
    <dbReference type="NCBI Taxonomy" id="2052651"/>
    <lineage>
        <taxon>Viruses</taxon>
        <taxon>Duplodnaviria</taxon>
        <taxon>Heunggongvirae</taxon>
        <taxon>Peploviricota</taxon>
        <taxon>Herviviricetes</taxon>
        <taxon>Herpesvirales</taxon>
        <taxon>Orthoherpesviridae</taxon>
        <taxon>Gammaherpesvirinae</taxon>
        <taxon>Manticavirus</taxon>
        <taxon>Manticavirus vombatidgamma1</taxon>
    </lineage>
</organism>
<dbReference type="Proteomes" id="UP000679767">
    <property type="component" value="Segment"/>
</dbReference>
<evidence type="ECO:0000256" key="9">
    <source>
        <dbReference type="ARBA" id="ARBA00023136"/>
    </source>
</evidence>
<feature type="domain" description="RING-CH-type" evidence="11">
    <location>
        <begin position="1"/>
        <end position="58"/>
    </location>
</feature>
<dbReference type="GO" id="GO:0016740">
    <property type="term" value="F:transferase activity"/>
    <property type="evidence" value="ECO:0007669"/>
    <property type="project" value="UniProtKB-KW"/>
</dbReference>
<evidence type="ECO:0000256" key="1">
    <source>
        <dbReference type="ARBA" id="ARBA00004141"/>
    </source>
</evidence>
<dbReference type="SMART" id="SM00744">
    <property type="entry name" value="RINGv"/>
    <property type="match status" value="1"/>
</dbReference>
<proteinExistence type="predicted"/>
<dbReference type="SUPFAM" id="SSF57850">
    <property type="entry name" value="RING/U-box"/>
    <property type="match status" value="1"/>
</dbReference>
<keyword evidence="7" id="KW-0862">Zinc</keyword>
<accession>A0A3S8D7I9</accession>
<dbReference type="PROSITE" id="PS51292">
    <property type="entry name" value="ZF_RING_CH"/>
    <property type="match status" value="1"/>
</dbReference>
<keyword evidence="6" id="KW-0833">Ubl conjugation pathway</keyword>
<comment type="subcellular location">
    <subcellularLocation>
        <location evidence="1">Membrane</location>
        <topology evidence="1">Multi-pass membrane protein</topology>
    </subcellularLocation>
</comment>
<gene>
    <name evidence="12" type="primary">E3-M1</name>
</gene>
<evidence type="ECO:0000256" key="7">
    <source>
        <dbReference type="ARBA" id="ARBA00022833"/>
    </source>
</evidence>
<keyword evidence="13" id="KW-1185">Reference proteome</keyword>
<evidence type="ECO:0000256" key="3">
    <source>
        <dbReference type="ARBA" id="ARBA00022692"/>
    </source>
</evidence>
<dbReference type="KEGG" id="vg:65102662"/>
<keyword evidence="3 10" id="KW-0812">Transmembrane</keyword>
<keyword evidence="9 10" id="KW-0472">Membrane</keyword>
<reference evidence="12" key="1">
    <citation type="submission" date="2017-11" db="EMBL/GenBank/DDBJ databases">
        <title>The distinct marsupial branch of gammaherpesviruses includes novel host-derived genes seldom found in other viruses.</title>
        <authorList>
            <person name="Vaz P.K."/>
        </authorList>
    </citation>
    <scope>NUCLEOTIDE SEQUENCE</scope>
    <source>
        <strain evidence="12">V3187/11</strain>
    </source>
</reference>
<evidence type="ECO:0000256" key="2">
    <source>
        <dbReference type="ARBA" id="ARBA00022679"/>
    </source>
</evidence>
<protein>
    <submittedName>
        <fullName evidence="12">E3-M1</fullName>
    </submittedName>
</protein>